<proteinExistence type="predicted"/>
<name>A0ACD0WNW2_CLALS</name>
<keyword evidence="2" id="KW-1185">Reference proteome</keyword>
<sequence>MSLHLHPISHLGSSYTSMAQRILGGIYISSIEPVNAGTDFKTEYGITHIISVVPGPLPSYCSSQYKHLQIEVTDEETSNIIEQFPRATDFIESALFPPGTDPADKKHHGSVLVHCAQGKSRSVAIVIAFLMKKYNLSYAQALHAVTRKIADAQPNPGFTSQLELYKKMGCTVDESAHEYREFLVSNSLKLDPSGRQLQQLGLFKSKKTQGPAEFRLRCKKCRQTLATSTEIEEHDVPEENSRQAKFIKRVPNSRRIVSSEDAAKSCSHYFVGEPVEWMAAELGKQELEGKFACPKCEAKVGGYSWKGSRCSCGKWMIPALHLQSAKVDAMK</sequence>
<gene>
    <name evidence="1" type="ORF">EJF14_40764</name>
</gene>
<evidence type="ECO:0000313" key="1">
    <source>
        <dbReference type="EMBL" id="QFZ28717.1"/>
    </source>
</evidence>
<dbReference type="EMBL" id="CP038487">
    <property type="protein sequence ID" value="QFZ28717.1"/>
    <property type="molecule type" value="Genomic_DNA"/>
</dbReference>
<dbReference type="Proteomes" id="UP000326582">
    <property type="component" value="Chromosome 4"/>
</dbReference>
<reference evidence="2" key="1">
    <citation type="journal article" date="2019" name="MBio">
        <title>Comparative genomics for the elucidation of multidrug resistance (MDR) in Candida lusitaniae.</title>
        <authorList>
            <person name="Kannan A."/>
            <person name="Asner S.A."/>
            <person name="Trachsel E."/>
            <person name="Kelly S."/>
            <person name="Parker J."/>
            <person name="Sanglard D."/>
        </authorList>
    </citation>
    <scope>NUCLEOTIDE SEQUENCE [LARGE SCALE GENOMIC DNA]</scope>
    <source>
        <strain evidence="2">P1</strain>
    </source>
</reference>
<evidence type="ECO:0000313" key="2">
    <source>
        <dbReference type="Proteomes" id="UP000326582"/>
    </source>
</evidence>
<accession>A0ACD0WNW2</accession>
<organism evidence="1 2">
    <name type="scientific">Clavispora lusitaniae</name>
    <name type="common">Candida lusitaniae</name>
    <dbReference type="NCBI Taxonomy" id="36911"/>
    <lineage>
        <taxon>Eukaryota</taxon>
        <taxon>Fungi</taxon>
        <taxon>Dikarya</taxon>
        <taxon>Ascomycota</taxon>
        <taxon>Saccharomycotina</taxon>
        <taxon>Pichiomycetes</taxon>
        <taxon>Metschnikowiaceae</taxon>
        <taxon>Clavispora</taxon>
    </lineage>
</organism>
<protein>
    <submittedName>
        <fullName evidence="1">Tyrosine-phosphatase</fullName>
    </submittedName>
</protein>